<dbReference type="OrthoDB" id="2680531at2759"/>
<proteinExistence type="predicted"/>
<dbReference type="EMBL" id="KN835785">
    <property type="protein sequence ID" value="KIK34252.1"/>
    <property type="molecule type" value="Genomic_DNA"/>
</dbReference>
<dbReference type="Proteomes" id="UP000054485">
    <property type="component" value="Unassembled WGS sequence"/>
</dbReference>
<accession>A0A0D0AJ14</accession>
<dbReference type="InParanoid" id="A0A0D0AJ14"/>
<evidence type="ECO:0000313" key="3">
    <source>
        <dbReference type="Proteomes" id="UP000054485"/>
    </source>
</evidence>
<dbReference type="HOGENOM" id="CLU_787952_0_0_1"/>
<sequence>MASSSSVSHNHHMGEPVLFDSFIYDTLGLIPISGSFIDVDDIDFIGYLALGLKPTLYPLYCRPMLHDDLRTQISLYGYVSTSIVHFSAFETEQSKEVPVYVNSLQPAIERLNFPARSTKMGPDNRFYVVYDLVNSVDSTTVVHIARHPTGYHLWSDFTNLGSMYDLCNSGSPAILPSSSMPLSSEVTQTHTSNEAEFVTGAHHDQHVTSGAATTTQTAPSSSSTIYSWVTYSVGMMDNASIGARTSQVGPKSSRTARRKGKAAKKDKVKSEGGLKRVIKDANNWKKALAYLRALLRVAVCLGHIDNPFLLNSQRRATAIDDVWPQALSQANISASELEDGEELNPFDTYWEF</sequence>
<organism evidence="2 3">
    <name type="scientific">Suillus luteus UH-Slu-Lm8-n1</name>
    <dbReference type="NCBI Taxonomy" id="930992"/>
    <lineage>
        <taxon>Eukaryota</taxon>
        <taxon>Fungi</taxon>
        <taxon>Dikarya</taxon>
        <taxon>Basidiomycota</taxon>
        <taxon>Agaricomycotina</taxon>
        <taxon>Agaricomycetes</taxon>
        <taxon>Agaricomycetidae</taxon>
        <taxon>Boletales</taxon>
        <taxon>Suillineae</taxon>
        <taxon>Suillaceae</taxon>
        <taxon>Suillus</taxon>
    </lineage>
</organism>
<protein>
    <submittedName>
        <fullName evidence="2">Unplaced genomic scaffold CY34scaffold_654, whole genome shotgun sequence</fullName>
    </submittedName>
</protein>
<evidence type="ECO:0000313" key="2">
    <source>
        <dbReference type="EMBL" id="KIK34252.1"/>
    </source>
</evidence>
<feature type="region of interest" description="Disordered" evidence="1">
    <location>
        <begin position="242"/>
        <end position="271"/>
    </location>
</feature>
<gene>
    <name evidence="2" type="ORF">CY34DRAFT_17854</name>
</gene>
<evidence type="ECO:0000256" key="1">
    <source>
        <dbReference type="SAM" id="MobiDB-lite"/>
    </source>
</evidence>
<keyword evidence="3" id="KW-1185">Reference proteome</keyword>
<dbReference type="AlphaFoldDB" id="A0A0D0AJ14"/>
<reference evidence="2 3" key="1">
    <citation type="submission" date="2014-04" db="EMBL/GenBank/DDBJ databases">
        <authorList>
            <consortium name="DOE Joint Genome Institute"/>
            <person name="Kuo A."/>
            <person name="Ruytinx J."/>
            <person name="Rineau F."/>
            <person name="Colpaert J."/>
            <person name="Kohler A."/>
            <person name="Nagy L.G."/>
            <person name="Floudas D."/>
            <person name="Copeland A."/>
            <person name="Barry K.W."/>
            <person name="Cichocki N."/>
            <person name="Veneault-Fourrey C."/>
            <person name="LaButti K."/>
            <person name="Lindquist E.A."/>
            <person name="Lipzen A."/>
            <person name="Lundell T."/>
            <person name="Morin E."/>
            <person name="Murat C."/>
            <person name="Sun H."/>
            <person name="Tunlid A."/>
            <person name="Henrissat B."/>
            <person name="Grigoriev I.V."/>
            <person name="Hibbett D.S."/>
            <person name="Martin F."/>
            <person name="Nordberg H.P."/>
            <person name="Cantor M.N."/>
            <person name="Hua S.X."/>
        </authorList>
    </citation>
    <scope>NUCLEOTIDE SEQUENCE [LARGE SCALE GENOMIC DNA]</scope>
    <source>
        <strain evidence="2 3">UH-Slu-Lm8-n1</strain>
    </source>
</reference>
<name>A0A0D0AJ14_9AGAM</name>
<reference evidence="3" key="2">
    <citation type="submission" date="2015-01" db="EMBL/GenBank/DDBJ databases">
        <title>Evolutionary Origins and Diversification of the Mycorrhizal Mutualists.</title>
        <authorList>
            <consortium name="DOE Joint Genome Institute"/>
            <consortium name="Mycorrhizal Genomics Consortium"/>
            <person name="Kohler A."/>
            <person name="Kuo A."/>
            <person name="Nagy L.G."/>
            <person name="Floudas D."/>
            <person name="Copeland A."/>
            <person name="Barry K.W."/>
            <person name="Cichocki N."/>
            <person name="Veneault-Fourrey C."/>
            <person name="LaButti K."/>
            <person name="Lindquist E.A."/>
            <person name="Lipzen A."/>
            <person name="Lundell T."/>
            <person name="Morin E."/>
            <person name="Murat C."/>
            <person name="Riley R."/>
            <person name="Ohm R."/>
            <person name="Sun H."/>
            <person name="Tunlid A."/>
            <person name="Henrissat B."/>
            <person name="Grigoriev I.V."/>
            <person name="Hibbett D.S."/>
            <person name="Martin F."/>
        </authorList>
    </citation>
    <scope>NUCLEOTIDE SEQUENCE [LARGE SCALE GENOMIC DNA]</scope>
    <source>
        <strain evidence="3">UH-Slu-Lm8-n1</strain>
    </source>
</reference>